<dbReference type="RefSeq" id="WP_133403487.1">
    <property type="nucleotide sequence ID" value="NZ_SMTK01000003.1"/>
</dbReference>
<keyword evidence="3" id="KW-0804">Transcription</keyword>
<dbReference type="PROSITE" id="PS51118">
    <property type="entry name" value="HTH_HXLR"/>
    <property type="match status" value="1"/>
</dbReference>
<dbReference type="AlphaFoldDB" id="A0A4V3AM15"/>
<name>A0A4V3AM15_9MICC</name>
<dbReference type="Gene3D" id="1.10.10.10">
    <property type="entry name" value="Winged helix-like DNA-binding domain superfamily/Winged helix DNA-binding domain"/>
    <property type="match status" value="1"/>
</dbReference>
<dbReference type="InterPro" id="IPR036388">
    <property type="entry name" value="WH-like_DNA-bd_sf"/>
</dbReference>
<gene>
    <name evidence="5" type="ORF">E2F48_07950</name>
</gene>
<dbReference type="Proteomes" id="UP000295411">
    <property type="component" value="Unassembled WGS sequence"/>
</dbReference>
<evidence type="ECO:0000256" key="2">
    <source>
        <dbReference type="ARBA" id="ARBA00023125"/>
    </source>
</evidence>
<dbReference type="GO" id="GO:0003677">
    <property type="term" value="F:DNA binding"/>
    <property type="evidence" value="ECO:0007669"/>
    <property type="project" value="UniProtKB-KW"/>
</dbReference>
<dbReference type="InterPro" id="IPR002577">
    <property type="entry name" value="HTH_HxlR"/>
</dbReference>
<dbReference type="InterPro" id="IPR036390">
    <property type="entry name" value="WH_DNA-bd_sf"/>
</dbReference>
<comment type="caution">
    <text evidence="5">The sequence shown here is derived from an EMBL/GenBank/DDBJ whole genome shotgun (WGS) entry which is preliminary data.</text>
</comment>
<dbReference type="EMBL" id="SMTK01000003">
    <property type="protein sequence ID" value="TDK25209.1"/>
    <property type="molecule type" value="Genomic_DNA"/>
</dbReference>
<keyword evidence="1" id="KW-0805">Transcription regulation</keyword>
<evidence type="ECO:0000259" key="4">
    <source>
        <dbReference type="PROSITE" id="PS51118"/>
    </source>
</evidence>
<dbReference type="SUPFAM" id="SSF46785">
    <property type="entry name" value="Winged helix' DNA-binding domain"/>
    <property type="match status" value="1"/>
</dbReference>
<accession>A0A4V3AM15</accession>
<reference evidence="5 6" key="1">
    <citation type="submission" date="2019-03" db="EMBL/GenBank/DDBJ databases">
        <title>Arthrobacter sp. nov., an bacterium isolated from biocrust in Mu Us Desert.</title>
        <authorList>
            <person name="Lixiong L."/>
        </authorList>
    </citation>
    <scope>NUCLEOTIDE SEQUENCE [LARGE SCALE GENOMIC DNA]</scope>
    <source>
        <strain evidence="5 6">SLN-3</strain>
    </source>
</reference>
<dbReference type="PANTHER" id="PTHR33204">
    <property type="entry name" value="TRANSCRIPTIONAL REGULATOR, MARR FAMILY"/>
    <property type="match status" value="1"/>
</dbReference>
<proteinExistence type="predicted"/>
<dbReference type="OrthoDB" id="9800966at2"/>
<dbReference type="PANTHER" id="PTHR33204:SF37">
    <property type="entry name" value="HTH-TYPE TRANSCRIPTIONAL REGULATOR YODB"/>
    <property type="match status" value="1"/>
</dbReference>
<evidence type="ECO:0000313" key="5">
    <source>
        <dbReference type="EMBL" id="TDK25209.1"/>
    </source>
</evidence>
<dbReference type="Pfam" id="PF01638">
    <property type="entry name" value="HxlR"/>
    <property type="match status" value="1"/>
</dbReference>
<keyword evidence="2" id="KW-0238">DNA-binding</keyword>
<evidence type="ECO:0000256" key="1">
    <source>
        <dbReference type="ARBA" id="ARBA00023015"/>
    </source>
</evidence>
<feature type="domain" description="HTH hxlR-type" evidence="4">
    <location>
        <begin position="21"/>
        <end position="120"/>
    </location>
</feature>
<keyword evidence="6" id="KW-1185">Reference proteome</keyword>
<sequence length="121" mass="13975">MKAAPNQSLRNESSHIDDEACRIFQRSAELAGKKWNAAILLALARGADRFSDIAHSVDRISDRLLAARLRELEQRRLIVREVIPTTPVQIRYRLSTAGEELIRILHPLVQWAERWEPRLKD</sequence>
<protein>
    <submittedName>
        <fullName evidence="5">Transcriptional regulator</fullName>
    </submittedName>
</protein>
<evidence type="ECO:0000313" key="6">
    <source>
        <dbReference type="Proteomes" id="UP000295411"/>
    </source>
</evidence>
<organism evidence="5 6">
    <name type="scientific">Arthrobacter crusticola</name>
    <dbReference type="NCBI Taxonomy" id="2547960"/>
    <lineage>
        <taxon>Bacteria</taxon>
        <taxon>Bacillati</taxon>
        <taxon>Actinomycetota</taxon>
        <taxon>Actinomycetes</taxon>
        <taxon>Micrococcales</taxon>
        <taxon>Micrococcaceae</taxon>
        <taxon>Arthrobacter</taxon>
    </lineage>
</organism>
<evidence type="ECO:0000256" key="3">
    <source>
        <dbReference type="ARBA" id="ARBA00023163"/>
    </source>
</evidence>